<dbReference type="SMART" id="SM00849">
    <property type="entry name" value="Lactamase_B"/>
    <property type="match status" value="1"/>
</dbReference>
<name>A0A2M8LGW8_9BACT</name>
<dbReference type="Pfam" id="PF10996">
    <property type="entry name" value="Beta-Casp"/>
    <property type="match status" value="1"/>
</dbReference>
<reference evidence="5" key="1">
    <citation type="submission" date="2017-09" db="EMBL/GenBank/DDBJ databases">
        <title>Depth-based differentiation of microbial function through sediment-hosted aquifers and enrichment of novel symbionts in the deep terrestrial subsurface.</title>
        <authorList>
            <person name="Probst A.J."/>
            <person name="Ladd B."/>
            <person name="Jarett J.K."/>
            <person name="Geller-Mcgrath D.E."/>
            <person name="Sieber C.M.K."/>
            <person name="Emerson J.B."/>
            <person name="Anantharaman K."/>
            <person name="Thomas B.C."/>
            <person name="Malmstrom R."/>
            <person name="Stieglmeier M."/>
            <person name="Klingl A."/>
            <person name="Woyke T."/>
            <person name="Ryan C.M."/>
            <person name="Banfield J.F."/>
        </authorList>
    </citation>
    <scope>NUCLEOTIDE SEQUENCE [LARGE SCALE GENOMIC DNA]</scope>
</reference>
<dbReference type="PANTHER" id="PTHR11203:SF37">
    <property type="entry name" value="INTEGRATOR COMPLEX SUBUNIT 11"/>
    <property type="match status" value="1"/>
</dbReference>
<feature type="domain" description="Metallo-beta-lactamase" evidence="2">
    <location>
        <begin position="22"/>
        <end position="240"/>
    </location>
</feature>
<gene>
    <name evidence="4" type="ORF">COV05_03375</name>
</gene>
<dbReference type="Proteomes" id="UP000231436">
    <property type="component" value="Unassembled WGS sequence"/>
</dbReference>
<evidence type="ECO:0000313" key="4">
    <source>
        <dbReference type="EMBL" id="PJE76693.1"/>
    </source>
</evidence>
<dbReference type="SMART" id="SM01027">
    <property type="entry name" value="Beta-Casp"/>
    <property type="match status" value="1"/>
</dbReference>
<protein>
    <submittedName>
        <fullName evidence="4">MBL fold metallo-hydrolase</fullName>
    </submittedName>
</protein>
<dbReference type="AlphaFoldDB" id="A0A2M8LGW8"/>
<dbReference type="Pfam" id="PF07521">
    <property type="entry name" value="RMMBL"/>
    <property type="match status" value="1"/>
</dbReference>
<sequence>MKKTSNGHAMKLSFHGAARGVTGSCHRLQVQDTSGKNHQILFDCGMFQGEQMCGSGNSEDFGFDAKAIDAVFISHPHADHTGRLPKLIKEGFRGSIYMIEPCRGLAKLVLEDAHHIMQEDAKKCGSSVLYELEDLERAFEQVKTVGYHQQVEVAPGIVAMFHEAGHVLGSAFISVDGEGKRVVFSGDIGNDDVPILPQTEAISHADVVICESTYGHRKHEGIETRKKLLKEAIEEVIHNRGVLMIPAFSIERTQELLYEIDRLLLGELKTKLPIFLDSPMAIKATALYRQYKQYLKFDAPILSEPDRDFFSFPNLHETLSVEESKHINDSPAPKIVIAGSGMMSGGRIMHHLIRYLPDSKNHLLIIGYQARGTIGRQLYEGAKKVHIYGEEVLVRAKISAIGAFSAHGDTDKLTRWLQPEDGKIPEKIFLVHGDPESKEVFATHVRHTLGTEVIIPEYQSTHDIT</sequence>
<evidence type="ECO:0000256" key="1">
    <source>
        <dbReference type="ARBA" id="ARBA00022801"/>
    </source>
</evidence>
<keyword evidence="1 4" id="KW-0378">Hydrolase</keyword>
<dbReference type="Pfam" id="PF00753">
    <property type="entry name" value="Lactamase_B"/>
    <property type="match status" value="1"/>
</dbReference>
<evidence type="ECO:0000313" key="5">
    <source>
        <dbReference type="Proteomes" id="UP000231436"/>
    </source>
</evidence>
<dbReference type="InterPro" id="IPR036866">
    <property type="entry name" value="RibonucZ/Hydroxyglut_hydro"/>
</dbReference>
<feature type="domain" description="Beta-Casp" evidence="3">
    <location>
        <begin position="253"/>
        <end position="378"/>
    </location>
</feature>
<comment type="caution">
    <text evidence="4">The sequence shown here is derived from an EMBL/GenBank/DDBJ whole genome shotgun (WGS) entry which is preliminary data.</text>
</comment>
<proteinExistence type="predicted"/>
<evidence type="ECO:0000259" key="2">
    <source>
        <dbReference type="SMART" id="SM00849"/>
    </source>
</evidence>
<dbReference type="Gene3D" id="3.60.15.10">
    <property type="entry name" value="Ribonuclease Z/Hydroxyacylglutathione hydrolase-like"/>
    <property type="match status" value="1"/>
</dbReference>
<dbReference type="InterPro" id="IPR001279">
    <property type="entry name" value="Metallo-B-lactamas"/>
</dbReference>
<dbReference type="GO" id="GO:0016787">
    <property type="term" value="F:hydrolase activity"/>
    <property type="evidence" value="ECO:0007669"/>
    <property type="project" value="UniProtKB-KW"/>
</dbReference>
<dbReference type="InterPro" id="IPR050698">
    <property type="entry name" value="MBL"/>
</dbReference>
<dbReference type="InterPro" id="IPR011108">
    <property type="entry name" value="RMMBL"/>
</dbReference>
<evidence type="ECO:0000259" key="3">
    <source>
        <dbReference type="SMART" id="SM01027"/>
    </source>
</evidence>
<organism evidence="4 5">
    <name type="scientific">Candidatus Uhrbacteria bacterium CG10_big_fil_rev_8_21_14_0_10_48_16</name>
    <dbReference type="NCBI Taxonomy" id="1975038"/>
    <lineage>
        <taxon>Bacteria</taxon>
        <taxon>Candidatus Uhriibacteriota</taxon>
    </lineage>
</organism>
<dbReference type="SUPFAM" id="SSF56281">
    <property type="entry name" value="Metallo-hydrolase/oxidoreductase"/>
    <property type="match status" value="1"/>
</dbReference>
<dbReference type="PANTHER" id="PTHR11203">
    <property type="entry name" value="CLEAVAGE AND POLYADENYLATION SPECIFICITY FACTOR FAMILY MEMBER"/>
    <property type="match status" value="1"/>
</dbReference>
<accession>A0A2M8LGW8</accession>
<dbReference type="CDD" id="cd16295">
    <property type="entry name" value="TTHA0252-CPSF-like_MBL-fold"/>
    <property type="match status" value="1"/>
</dbReference>
<dbReference type="InterPro" id="IPR022712">
    <property type="entry name" value="Beta_Casp"/>
</dbReference>
<dbReference type="EMBL" id="PFEU01000016">
    <property type="protein sequence ID" value="PJE76693.1"/>
    <property type="molecule type" value="Genomic_DNA"/>
</dbReference>
<dbReference type="GO" id="GO:0004521">
    <property type="term" value="F:RNA endonuclease activity"/>
    <property type="evidence" value="ECO:0007669"/>
    <property type="project" value="TreeGrafter"/>
</dbReference>
<dbReference type="Gene3D" id="3.40.50.10890">
    <property type="match status" value="1"/>
</dbReference>